<evidence type="ECO:0000256" key="1">
    <source>
        <dbReference type="SAM" id="MobiDB-lite"/>
    </source>
</evidence>
<protein>
    <submittedName>
        <fullName evidence="5">Outer membrane protein</fullName>
    </submittedName>
</protein>
<dbReference type="InterPro" id="IPR025419">
    <property type="entry name" value="DUF4142"/>
</dbReference>
<dbReference type="Proteomes" id="UP001183643">
    <property type="component" value="Unassembled WGS sequence"/>
</dbReference>
<feature type="signal peptide" evidence="3">
    <location>
        <begin position="1"/>
        <end position="27"/>
    </location>
</feature>
<feature type="domain" description="DUF4142" evidence="4">
    <location>
        <begin position="52"/>
        <end position="182"/>
    </location>
</feature>
<reference evidence="5" key="1">
    <citation type="submission" date="2023-07" db="EMBL/GenBank/DDBJ databases">
        <title>Sequencing the genomes of 1000 actinobacteria strains.</title>
        <authorList>
            <person name="Klenk H.-P."/>
        </authorList>
    </citation>
    <scope>NUCLEOTIDE SEQUENCE</scope>
    <source>
        <strain evidence="5">DSM 44707</strain>
    </source>
</reference>
<dbReference type="Gene3D" id="1.20.1260.10">
    <property type="match status" value="1"/>
</dbReference>
<name>A0AAE3YMG6_9ACTN</name>
<keyword evidence="3" id="KW-0732">Signal</keyword>
<feature type="region of interest" description="Disordered" evidence="1">
    <location>
        <begin position="194"/>
        <end position="214"/>
    </location>
</feature>
<dbReference type="AlphaFoldDB" id="A0AAE3YMG6"/>
<keyword evidence="2" id="KW-0812">Transmembrane</keyword>
<keyword evidence="6" id="KW-1185">Reference proteome</keyword>
<dbReference type="InterPro" id="IPR012347">
    <property type="entry name" value="Ferritin-like"/>
</dbReference>
<evidence type="ECO:0000259" key="4">
    <source>
        <dbReference type="Pfam" id="PF13628"/>
    </source>
</evidence>
<evidence type="ECO:0000256" key="3">
    <source>
        <dbReference type="SAM" id="SignalP"/>
    </source>
</evidence>
<proteinExistence type="predicted"/>
<comment type="caution">
    <text evidence="5">The sequence shown here is derived from an EMBL/GenBank/DDBJ whole genome shotgun (WGS) entry which is preliminary data.</text>
</comment>
<evidence type="ECO:0000313" key="6">
    <source>
        <dbReference type="Proteomes" id="UP001183643"/>
    </source>
</evidence>
<organism evidence="5 6">
    <name type="scientific">Catenuloplanes atrovinosus</name>
    <dbReference type="NCBI Taxonomy" id="137266"/>
    <lineage>
        <taxon>Bacteria</taxon>
        <taxon>Bacillati</taxon>
        <taxon>Actinomycetota</taxon>
        <taxon>Actinomycetes</taxon>
        <taxon>Micromonosporales</taxon>
        <taxon>Micromonosporaceae</taxon>
        <taxon>Catenuloplanes</taxon>
    </lineage>
</organism>
<evidence type="ECO:0000256" key="2">
    <source>
        <dbReference type="SAM" id="Phobius"/>
    </source>
</evidence>
<dbReference type="RefSeq" id="WP_310365213.1">
    <property type="nucleotide sequence ID" value="NZ_JAVDYB010000001.1"/>
</dbReference>
<dbReference type="PANTHER" id="PTHR38593:SF1">
    <property type="entry name" value="BLR2558 PROTEIN"/>
    <property type="match status" value="1"/>
</dbReference>
<evidence type="ECO:0000313" key="5">
    <source>
        <dbReference type="EMBL" id="MDR7274914.1"/>
    </source>
</evidence>
<sequence length="263" mass="28379">MLSWRRVWGPLIVSAGLVLVQPAVAQAAEPGVPVPPGELIPDTATGEVTDADIDLVVKVRLAGLWEIPAGEMAQEKSDNPRIKEIGQDIAAQHEELDKLARAAAKKLDIKLPNKPNEDQQGWLDEMEAAEGEEFDKIYIDRLRAAHGKIFPAIATIRASTRNDTVRRLAQQANQFVATHLTLLESSDLVDFEALPTAPNPSAAPSKTSGGGQALDQVADTQSLQTNQNLIVGVVVLLLAGGAFLAYRSMASPARGRSRRRSRF</sequence>
<keyword evidence="2" id="KW-1133">Transmembrane helix</keyword>
<feature type="chain" id="PRO_5042190272" evidence="3">
    <location>
        <begin position="28"/>
        <end position="263"/>
    </location>
</feature>
<accession>A0AAE3YMG6</accession>
<dbReference type="Pfam" id="PF13628">
    <property type="entry name" value="DUF4142"/>
    <property type="match status" value="1"/>
</dbReference>
<gene>
    <name evidence="5" type="ORF">J2S41_001692</name>
</gene>
<feature type="transmembrane region" description="Helical" evidence="2">
    <location>
        <begin position="229"/>
        <end position="250"/>
    </location>
</feature>
<keyword evidence="2" id="KW-0472">Membrane</keyword>
<dbReference type="PANTHER" id="PTHR38593">
    <property type="entry name" value="BLR2558 PROTEIN"/>
    <property type="match status" value="1"/>
</dbReference>
<dbReference type="EMBL" id="JAVDYB010000001">
    <property type="protein sequence ID" value="MDR7274914.1"/>
    <property type="molecule type" value="Genomic_DNA"/>
</dbReference>